<dbReference type="GO" id="GO:0019154">
    <property type="term" value="F:glycolate dehydrogenase activity"/>
    <property type="evidence" value="ECO:0007669"/>
    <property type="project" value="UniProtKB-EC"/>
</dbReference>
<dbReference type="InterPro" id="IPR017896">
    <property type="entry name" value="4Fe4S_Fe-S-bd"/>
</dbReference>
<keyword evidence="9" id="KW-1185">Reference proteome</keyword>
<keyword evidence="6" id="KW-0249">Electron transport</keyword>
<evidence type="ECO:0000313" key="9">
    <source>
        <dbReference type="Proteomes" id="UP000192731"/>
    </source>
</evidence>
<dbReference type="OrthoDB" id="9794954at2"/>
<keyword evidence="2 6" id="KW-0479">Metal-binding</keyword>
<evidence type="ECO:0000256" key="3">
    <source>
        <dbReference type="ARBA" id="ARBA00022737"/>
    </source>
</evidence>
<reference evidence="8 9" key="1">
    <citation type="submission" date="2017-04" db="EMBL/GenBank/DDBJ databases">
        <authorList>
            <person name="Afonso C.L."/>
            <person name="Miller P.J."/>
            <person name="Scott M.A."/>
            <person name="Spackman E."/>
            <person name="Goraichik I."/>
            <person name="Dimitrov K.M."/>
            <person name="Suarez D.L."/>
            <person name="Swayne D.E."/>
        </authorList>
    </citation>
    <scope>NUCLEOTIDE SEQUENCE [LARGE SCALE GENOMIC DNA]</scope>
    <source>
        <strain evidence="8 9">DSM 11270</strain>
    </source>
</reference>
<keyword evidence="6" id="KW-0813">Transport</keyword>
<evidence type="ECO:0000256" key="1">
    <source>
        <dbReference type="ARBA" id="ARBA00022485"/>
    </source>
</evidence>
<comment type="function">
    <text evidence="6">Component of a complex that catalyzes the oxidation of glycolate to glyoxylate.</text>
</comment>
<comment type="catalytic activity">
    <reaction evidence="6">
        <text>glycolate + A = glyoxylate + AH2</text>
        <dbReference type="Rhea" id="RHEA:21264"/>
        <dbReference type="ChEBI" id="CHEBI:13193"/>
        <dbReference type="ChEBI" id="CHEBI:17499"/>
        <dbReference type="ChEBI" id="CHEBI:29805"/>
        <dbReference type="ChEBI" id="CHEBI:36655"/>
        <dbReference type="EC" id="1.1.99.14"/>
    </reaction>
</comment>
<dbReference type="AlphaFoldDB" id="A0A1W1VM70"/>
<name>A0A1W1VM70_DESTI</name>
<dbReference type="PANTHER" id="PTHR32479:SF20">
    <property type="entry name" value="GLYCOLATE OXIDASE IRON-SULFUR SUBUNIT"/>
    <property type="match status" value="1"/>
</dbReference>
<dbReference type="Proteomes" id="UP000192731">
    <property type="component" value="Unassembled WGS sequence"/>
</dbReference>
<evidence type="ECO:0000313" key="8">
    <source>
        <dbReference type="EMBL" id="SMB94383.1"/>
    </source>
</evidence>
<dbReference type="InterPro" id="IPR012257">
    <property type="entry name" value="Glc_ox_4Fe-4S"/>
</dbReference>
<organism evidence="8 9">
    <name type="scientific">Desulfonispora thiosulfatigenes DSM 11270</name>
    <dbReference type="NCBI Taxonomy" id="656914"/>
    <lineage>
        <taxon>Bacteria</taxon>
        <taxon>Bacillati</taxon>
        <taxon>Bacillota</taxon>
        <taxon>Clostridia</taxon>
        <taxon>Eubacteriales</taxon>
        <taxon>Peptococcaceae</taxon>
        <taxon>Desulfonispora</taxon>
    </lineage>
</organism>
<dbReference type="GO" id="GO:0046872">
    <property type="term" value="F:metal ion binding"/>
    <property type="evidence" value="ECO:0007669"/>
    <property type="project" value="UniProtKB-UniRule"/>
</dbReference>
<dbReference type="PIRSF" id="PIRSF000139">
    <property type="entry name" value="Glc_ox_4Fe-4S"/>
    <property type="match status" value="1"/>
</dbReference>
<proteinExistence type="predicted"/>
<keyword evidence="1 6" id="KW-0004">4Fe-4S</keyword>
<gene>
    <name evidence="8" type="ORF">SAMN00017405_0196</name>
</gene>
<dbReference type="PANTHER" id="PTHR32479">
    <property type="entry name" value="GLYCOLATE OXIDASE IRON-SULFUR SUBUNIT"/>
    <property type="match status" value="1"/>
</dbReference>
<evidence type="ECO:0000256" key="2">
    <source>
        <dbReference type="ARBA" id="ARBA00022723"/>
    </source>
</evidence>
<accession>A0A1W1VM70</accession>
<dbReference type="Gene3D" id="1.10.1060.10">
    <property type="entry name" value="Alpha-helical ferredoxin"/>
    <property type="match status" value="1"/>
</dbReference>
<dbReference type="Pfam" id="PF13183">
    <property type="entry name" value="Fer4_8"/>
    <property type="match status" value="1"/>
</dbReference>
<dbReference type="PROSITE" id="PS00198">
    <property type="entry name" value="4FE4S_FER_1"/>
    <property type="match status" value="2"/>
</dbReference>
<keyword evidence="3" id="KW-0677">Repeat</keyword>
<dbReference type="SUPFAM" id="SSF46548">
    <property type="entry name" value="alpha-helical ferredoxin"/>
    <property type="match status" value="1"/>
</dbReference>
<evidence type="ECO:0000256" key="5">
    <source>
        <dbReference type="ARBA" id="ARBA00023014"/>
    </source>
</evidence>
<feature type="domain" description="4Fe-4S ferredoxin-type" evidence="7">
    <location>
        <begin position="7"/>
        <end position="37"/>
    </location>
</feature>
<dbReference type="InterPro" id="IPR004017">
    <property type="entry name" value="Cys_rich_dom"/>
</dbReference>
<dbReference type="Pfam" id="PF02754">
    <property type="entry name" value="CCG"/>
    <property type="match status" value="2"/>
</dbReference>
<evidence type="ECO:0000259" key="7">
    <source>
        <dbReference type="PROSITE" id="PS51379"/>
    </source>
</evidence>
<evidence type="ECO:0000256" key="6">
    <source>
        <dbReference type="PIRNR" id="PIRNR000139"/>
    </source>
</evidence>
<comment type="cofactor">
    <cofactor evidence="6">
        <name>[4Fe-4S] cluster</name>
        <dbReference type="ChEBI" id="CHEBI:49883"/>
    </cofactor>
    <text evidence="6">Binds 2 [4Fe-4S] clusters.</text>
</comment>
<evidence type="ECO:0000256" key="4">
    <source>
        <dbReference type="ARBA" id="ARBA00023004"/>
    </source>
</evidence>
<dbReference type="EC" id="1.1.99.14" evidence="6"/>
<dbReference type="GO" id="GO:0051539">
    <property type="term" value="F:4 iron, 4 sulfur cluster binding"/>
    <property type="evidence" value="ECO:0007669"/>
    <property type="project" value="UniProtKB-UniRule"/>
</dbReference>
<keyword evidence="5 6" id="KW-0411">Iron-sulfur</keyword>
<dbReference type="EMBL" id="FWWT01000022">
    <property type="protein sequence ID" value="SMB94383.1"/>
    <property type="molecule type" value="Genomic_DNA"/>
</dbReference>
<comment type="catalytic activity">
    <reaction evidence="6">
        <text>(R)-lactate + A = pyruvate + AH2</text>
        <dbReference type="Rhea" id="RHEA:15089"/>
        <dbReference type="ChEBI" id="CHEBI:13193"/>
        <dbReference type="ChEBI" id="CHEBI:15361"/>
        <dbReference type="ChEBI" id="CHEBI:16004"/>
        <dbReference type="ChEBI" id="CHEBI:17499"/>
    </reaction>
</comment>
<sequence length="424" mass="46999">MALYTSLEAVKDEIAKCMKCGNCQAVCPIYLEERIEGTVARGKIKLVETLLDNKLEVNEEYAKKLDLCLTCKACSVNCPCGVQVDKIILGARAEIARRKGISPIKKLIFKGLENQKLLNVGAKAGGFFQGIVFKKHKTLSGAHPRFPFGLDLRRIIPNLATTPLRDKLPEVNKVKNPVKKVAFFTGCTMNYAYIDVGEALVNVLLKNNIEVIIPKNQHCCGTPILTSGDAETATKMAKSHIDIFSALDVDKIITGCGSCGMTFNKNYLDLLEAEPEYYEKAKKIAAKVIDISDFLMTEIDIDKSKLGKVDMKVTYHDPCHLNRGMGVKNPPREIIKSIPGIDFIEMKNADRCCGGAGSFTLSHYELSMNIHKHKVDSIKDTKAEAVITACPACMMQITDGMNRFELELPIYHIIQLLDMSYKAK</sequence>
<dbReference type="InterPro" id="IPR017900">
    <property type="entry name" value="4Fe4S_Fe_S_CS"/>
</dbReference>
<dbReference type="InterPro" id="IPR009051">
    <property type="entry name" value="Helical_ferredxn"/>
</dbReference>
<dbReference type="PROSITE" id="PS51379">
    <property type="entry name" value="4FE4S_FER_2"/>
    <property type="match status" value="1"/>
</dbReference>
<dbReference type="STRING" id="656914.SAMN00017405_0196"/>
<keyword evidence="4 6" id="KW-0408">Iron</keyword>
<protein>
    <recommendedName>
        <fullName evidence="6">Glycolate oxidase iron-sulfur subunit</fullName>
        <ecNumber evidence="6">1.1.99.14</ecNumber>
    </recommendedName>
</protein>
<dbReference type="RefSeq" id="WP_084054015.1">
    <property type="nucleotide sequence ID" value="NZ_FWWT01000022.1"/>
</dbReference>